<name>H8H2S6_DEIGI</name>
<reference evidence="2 3" key="1">
    <citation type="journal article" date="2012" name="PLoS ONE">
        <title>Genome sequence and transcriptome analysis of the radioresistant bacterium Deinococcus gobiensis: insights into the extreme environmental adaptations.</title>
        <authorList>
            <person name="Yuan M."/>
            <person name="Chen M."/>
            <person name="Zhang W."/>
            <person name="Lu W."/>
            <person name="Wang J."/>
            <person name="Yang M."/>
            <person name="Zhao P."/>
            <person name="Tang R."/>
            <person name="Li X."/>
            <person name="Hao Y."/>
            <person name="Zhou Z."/>
            <person name="Zhan Y."/>
            <person name="Yu H."/>
            <person name="Teng C."/>
            <person name="Yan Y."/>
            <person name="Ping S."/>
            <person name="Wang Y."/>
            <person name="Lin M."/>
        </authorList>
    </citation>
    <scope>NUCLEOTIDE SEQUENCE [LARGE SCALE GENOMIC DNA]</scope>
    <source>
        <strain evidence="3">DSM 21396 / JCM 16679 / CGMCC 1.7299 / I-0</strain>
        <plasmid evidence="2">P3</plasmid>
    </source>
</reference>
<dbReference type="RefSeq" id="WP_014682733.1">
    <property type="nucleotide sequence ID" value="NC_017771.1"/>
</dbReference>
<dbReference type="Proteomes" id="UP000007575">
    <property type="component" value="Plasmid P3"/>
</dbReference>
<evidence type="ECO:0000256" key="1">
    <source>
        <dbReference type="SAM" id="MobiDB-lite"/>
    </source>
</evidence>
<evidence type="ECO:0000313" key="3">
    <source>
        <dbReference type="Proteomes" id="UP000007575"/>
    </source>
</evidence>
<keyword evidence="3" id="KW-1185">Reference proteome</keyword>
<dbReference type="AlphaFoldDB" id="H8H2S6"/>
<proteinExistence type="predicted"/>
<accession>H8H2S6</accession>
<feature type="region of interest" description="Disordered" evidence="1">
    <location>
        <begin position="67"/>
        <end position="96"/>
    </location>
</feature>
<keyword evidence="2" id="KW-0614">Plasmid</keyword>
<dbReference type="HOGENOM" id="CLU_2116995_0_0_0"/>
<gene>
    <name evidence="2" type="ordered locus">DGo_PC0031</name>
</gene>
<evidence type="ECO:0000313" key="2">
    <source>
        <dbReference type="EMBL" id="AFD27823.1"/>
    </source>
</evidence>
<protein>
    <submittedName>
        <fullName evidence="2">Uncharacterized protein</fullName>
    </submittedName>
</protein>
<organism evidence="2 3">
    <name type="scientific">Deinococcus gobiensis (strain DSM 21396 / JCM 16679 / CGMCC 1.7299 / I-0)</name>
    <dbReference type="NCBI Taxonomy" id="745776"/>
    <lineage>
        <taxon>Bacteria</taxon>
        <taxon>Thermotogati</taxon>
        <taxon>Deinococcota</taxon>
        <taxon>Deinococci</taxon>
        <taxon>Deinococcales</taxon>
        <taxon>Deinococcaceae</taxon>
        <taxon>Deinococcus</taxon>
    </lineage>
</organism>
<dbReference type="KEGG" id="dgo:DGo_PC0031"/>
<sequence>MSQFLTLTPVIPAAAELEFALYGFTYRVTGKVGGERVFGFDLSPTYAAEFDRVVKAAVRGEDASMTATSRRSGISSEGGVLTVHTDQPGEPPVRVSWTLGPEAAGELRTWIGR</sequence>
<dbReference type="EMBL" id="CP002194">
    <property type="protein sequence ID" value="AFD27823.1"/>
    <property type="molecule type" value="Genomic_DNA"/>
</dbReference>
<geneLocation type="plasmid" evidence="2 3">
    <name>P3</name>
</geneLocation>